<sequence length="273" mass="28900">MPPLKLGIHQLAASEAIVVRTLMWLYGGRDGCNWVFADAPPYDAVLVDAPPDAPPTIENTRHLVHLTRAAHASKGPGSLSRPLGADKLRQCLHQVEALLTASPAARTNEPAETGTPPASSPAASAANAPAPQDPPTLPAPLLPVLTPLDFPTACADLLPADAPRHRLKRWPRAAVLRADPKRIRMATLLSRRALNIHDLTVLTGYDAPECQVFMQVLRSSDLLANDVLPRGPEPVSALHAPPTAPAVIAATIPSAAPSLARGLIASFRRRLGL</sequence>
<dbReference type="Proteomes" id="UP001303211">
    <property type="component" value="Chromosome"/>
</dbReference>
<protein>
    <submittedName>
        <fullName evidence="2">Uncharacterized protein</fullName>
    </submittedName>
</protein>
<accession>A0ABZ0J5R6</accession>
<evidence type="ECO:0000313" key="2">
    <source>
        <dbReference type="EMBL" id="WOO32163.1"/>
    </source>
</evidence>
<evidence type="ECO:0000313" key="3">
    <source>
        <dbReference type="Proteomes" id="UP001303211"/>
    </source>
</evidence>
<proteinExistence type="predicted"/>
<keyword evidence="3" id="KW-1185">Reference proteome</keyword>
<name>A0ABZ0J5R6_9BURK</name>
<feature type="compositionally biased region" description="Low complexity" evidence="1">
    <location>
        <begin position="110"/>
        <end position="130"/>
    </location>
</feature>
<reference evidence="2 3" key="1">
    <citation type="submission" date="2023-03" db="EMBL/GenBank/DDBJ databases">
        <title>Diaphorobacter basophil sp. nov., isolated from a sewage-treatment plant.</title>
        <authorList>
            <person name="Yang K."/>
        </authorList>
    </citation>
    <scope>NUCLEOTIDE SEQUENCE [LARGE SCALE GENOMIC DNA]</scope>
    <source>
        <strain evidence="2 3">Y-1</strain>
    </source>
</reference>
<feature type="compositionally biased region" description="Pro residues" evidence="1">
    <location>
        <begin position="131"/>
        <end position="140"/>
    </location>
</feature>
<dbReference type="EMBL" id="CP136921">
    <property type="protein sequence ID" value="WOO32163.1"/>
    <property type="molecule type" value="Genomic_DNA"/>
</dbReference>
<feature type="region of interest" description="Disordered" evidence="1">
    <location>
        <begin position="100"/>
        <end position="140"/>
    </location>
</feature>
<dbReference type="RefSeq" id="WP_317701629.1">
    <property type="nucleotide sequence ID" value="NZ_CP136921.1"/>
</dbReference>
<gene>
    <name evidence="2" type="ORF">P4826_17505</name>
</gene>
<organism evidence="2 3">
    <name type="scientific">Diaphorobacter limosus</name>
    <dbReference type="NCBI Taxonomy" id="3036128"/>
    <lineage>
        <taxon>Bacteria</taxon>
        <taxon>Pseudomonadati</taxon>
        <taxon>Pseudomonadota</taxon>
        <taxon>Betaproteobacteria</taxon>
        <taxon>Burkholderiales</taxon>
        <taxon>Comamonadaceae</taxon>
        <taxon>Diaphorobacter</taxon>
    </lineage>
</organism>
<evidence type="ECO:0000256" key="1">
    <source>
        <dbReference type="SAM" id="MobiDB-lite"/>
    </source>
</evidence>